<sequence length="153" mass="17681">MFKRAYVYACTAPLPEADTAEETDYAVLTEIAAHLQSERTQKPSKRRNVETVESDETAEQSQKDDDLIVYMTGGKVAKCKVCKGKTMLNEDAVKKHLDSKAHKKNRKKGEKEALEAEEVRRRFMMRMESLERRTKQNDRKRDKRADADEAQNK</sequence>
<dbReference type="AlphaFoldDB" id="A0A061D288"/>
<evidence type="ECO:0000313" key="3">
    <source>
        <dbReference type="Proteomes" id="UP000033188"/>
    </source>
</evidence>
<evidence type="ECO:0000313" key="2">
    <source>
        <dbReference type="EMBL" id="CDR94866.1"/>
    </source>
</evidence>
<evidence type="ECO:0008006" key="4">
    <source>
        <dbReference type="Google" id="ProtNLM"/>
    </source>
</evidence>
<dbReference type="OrthoDB" id="10568507at2759"/>
<dbReference type="KEGG" id="bbig:BBBOND_0200230"/>
<feature type="compositionally biased region" description="Basic and acidic residues" evidence="1">
    <location>
        <begin position="109"/>
        <end position="121"/>
    </location>
</feature>
<feature type="compositionally biased region" description="Basic and acidic residues" evidence="1">
    <location>
        <begin position="128"/>
        <end position="153"/>
    </location>
</feature>
<dbReference type="SUPFAM" id="SSF57667">
    <property type="entry name" value="beta-beta-alpha zinc fingers"/>
    <property type="match status" value="1"/>
</dbReference>
<feature type="region of interest" description="Disordered" evidence="1">
    <location>
        <begin position="94"/>
        <end position="153"/>
    </location>
</feature>
<dbReference type="VEuPathDB" id="PiroplasmaDB:BBBOND_0200230"/>
<accession>A0A061D288</accession>
<organism evidence="2 3">
    <name type="scientific">Babesia bigemina</name>
    <dbReference type="NCBI Taxonomy" id="5866"/>
    <lineage>
        <taxon>Eukaryota</taxon>
        <taxon>Sar</taxon>
        <taxon>Alveolata</taxon>
        <taxon>Apicomplexa</taxon>
        <taxon>Aconoidasida</taxon>
        <taxon>Piroplasmida</taxon>
        <taxon>Babesiidae</taxon>
        <taxon>Babesia</taxon>
    </lineage>
</organism>
<dbReference type="InterPro" id="IPR036236">
    <property type="entry name" value="Znf_C2H2_sf"/>
</dbReference>
<dbReference type="GeneID" id="24563407"/>
<dbReference type="OMA" id="ENSIDKH"/>
<gene>
    <name evidence="2" type="ORF">BBBOND_0200230</name>
</gene>
<dbReference type="RefSeq" id="XP_012767052.1">
    <property type="nucleotide sequence ID" value="XM_012911598.1"/>
</dbReference>
<dbReference type="EMBL" id="LK391708">
    <property type="protein sequence ID" value="CDR94866.1"/>
    <property type="molecule type" value="Genomic_DNA"/>
</dbReference>
<reference evidence="3" key="1">
    <citation type="submission" date="2014-06" db="EMBL/GenBank/DDBJ databases">
        <authorList>
            <person name="Aslett M."/>
            <person name="De Silva N."/>
        </authorList>
    </citation>
    <scope>NUCLEOTIDE SEQUENCE [LARGE SCALE GENOMIC DNA]</scope>
    <source>
        <strain evidence="3">Bond</strain>
    </source>
</reference>
<name>A0A061D288_BABBI</name>
<keyword evidence="3" id="KW-1185">Reference proteome</keyword>
<feature type="region of interest" description="Disordered" evidence="1">
    <location>
        <begin position="36"/>
        <end position="63"/>
    </location>
</feature>
<protein>
    <recommendedName>
        <fullName evidence="4">Zinc finger double-stranded RNA binding domain-containing protein</fullName>
    </recommendedName>
</protein>
<evidence type="ECO:0000256" key="1">
    <source>
        <dbReference type="SAM" id="MobiDB-lite"/>
    </source>
</evidence>
<proteinExistence type="predicted"/>
<dbReference type="Proteomes" id="UP000033188">
    <property type="component" value="Chromosome 2"/>
</dbReference>